<dbReference type="AlphaFoldDB" id="A0A8C1PLM8"/>
<dbReference type="InterPro" id="IPR011705">
    <property type="entry name" value="BACK"/>
</dbReference>
<evidence type="ECO:0000256" key="1">
    <source>
        <dbReference type="ARBA" id="ARBA00022441"/>
    </source>
</evidence>
<protein>
    <recommendedName>
        <fullName evidence="3">BTB domain-containing protein</fullName>
    </recommendedName>
</protein>
<organism evidence="4 5">
    <name type="scientific">Cyprinus carpio</name>
    <name type="common">Common carp</name>
    <dbReference type="NCBI Taxonomy" id="7962"/>
    <lineage>
        <taxon>Eukaryota</taxon>
        <taxon>Metazoa</taxon>
        <taxon>Chordata</taxon>
        <taxon>Craniata</taxon>
        <taxon>Vertebrata</taxon>
        <taxon>Euteleostomi</taxon>
        <taxon>Actinopterygii</taxon>
        <taxon>Neopterygii</taxon>
        <taxon>Teleostei</taxon>
        <taxon>Ostariophysi</taxon>
        <taxon>Cypriniformes</taxon>
        <taxon>Cyprinidae</taxon>
        <taxon>Cyprininae</taxon>
        <taxon>Cyprinus</taxon>
    </lineage>
</organism>
<dbReference type="FunFam" id="1.25.40.420:FF:000001">
    <property type="entry name" value="Kelch-like family member 12"/>
    <property type="match status" value="1"/>
</dbReference>
<evidence type="ECO:0000313" key="5">
    <source>
        <dbReference type="Proteomes" id="UP000694427"/>
    </source>
</evidence>
<keyword evidence="2" id="KW-0677">Repeat</keyword>
<dbReference type="Gene3D" id="2.120.10.80">
    <property type="entry name" value="Kelch-type beta propeller"/>
    <property type="match status" value="2"/>
</dbReference>
<dbReference type="Pfam" id="PF01344">
    <property type="entry name" value="Kelch_1"/>
    <property type="match status" value="1"/>
</dbReference>
<keyword evidence="1" id="KW-0880">Kelch repeat</keyword>
<dbReference type="Pfam" id="PF07707">
    <property type="entry name" value="BACK"/>
    <property type="match status" value="1"/>
</dbReference>
<proteinExistence type="predicted"/>
<dbReference type="Ensembl" id="ENSCCRT00010120283.1">
    <property type="protein sequence ID" value="ENSCCRP00010108082.1"/>
    <property type="gene ID" value="ENSCCRG00010047697.1"/>
</dbReference>
<dbReference type="InterPro" id="IPR030601">
    <property type="entry name" value="KLHL35_BTB_POZ_dom"/>
</dbReference>
<dbReference type="Gene3D" id="1.25.40.420">
    <property type="match status" value="1"/>
</dbReference>
<evidence type="ECO:0000256" key="2">
    <source>
        <dbReference type="ARBA" id="ARBA00022737"/>
    </source>
</evidence>
<gene>
    <name evidence="4" type="primary">klhl35</name>
</gene>
<feature type="domain" description="BTB" evidence="3">
    <location>
        <begin position="42"/>
        <end position="109"/>
    </location>
</feature>
<keyword evidence="5" id="KW-1185">Reference proteome</keyword>
<evidence type="ECO:0000313" key="4">
    <source>
        <dbReference type="Ensembl" id="ENSCCRP00010108082.1"/>
    </source>
</evidence>
<dbReference type="Pfam" id="PF00651">
    <property type="entry name" value="BTB"/>
    <property type="match status" value="1"/>
</dbReference>
<dbReference type="Pfam" id="PF24681">
    <property type="entry name" value="Kelch_KLHDC2_KLHL20_DRC7"/>
    <property type="match status" value="1"/>
</dbReference>
<name>A0A8C1PLM8_CYPCA</name>
<dbReference type="SUPFAM" id="SSF117281">
    <property type="entry name" value="Kelch motif"/>
    <property type="match status" value="2"/>
</dbReference>
<dbReference type="PROSITE" id="PS50097">
    <property type="entry name" value="BTB"/>
    <property type="match status" value="1"/>
</dbReference>
<dbReference type="InterPro" id="IPR015915">
    <property type="entry name" value="Kelch-typ_b-propeller"/>
</dbReference>
<dbReference type="InterPro" id="IPR000210">
    <property type="entry name" value="BTB/POZ_dom"/>
</dbReference>
<dbReference type="PANTHER" id="PTHR45632:SF5">
    <property type="entry name" value="KELCH-LIKE PROTEIN 22"/>
    <property type="match status" value="1"/>
</dbReference>
<evidence type="ECO:0000259" key="3">
    <source>
        <dbReference type="PROSITE" id="PS50097"/>
    </source>
</evidence>
<dbReference type="CDD" id="cd18265">
    <property type="entry name" value="BTB_POZ_KLHL35"/>
    <property type="match status" value="1"/>
</dbReference>
<reference evidence="4" key="1">
    <citation type="submission" date="2025-08" db="UniProtKB">
        <authorList>
            <consortium name="Ensembl"/>
        </authorList>
    </citation>
    <scope>IDENTIFICATION</scope>
</reference>
<dbReference type="PANTHER" id="PTHR45632">
    <property type="entry name" value="LD33804P"/>
    <property type="match status" value="1"/>
</dbReference>
<dbReference type="SMART" id="SM00225">
    <property type="entry name" value="BTB"/>
    <property type="match status" value="1"/>
</dbReference>
<accession>A0A8C1PLM8</accession>
<dbReference type="PIRSF" id="PIRSF037037">
    <property type="entry name" value="Kelch-like_protein_gigaxonin"/>
    <property type="match status" value="1"/>
</dbReference>
<dbReference type="SUPFAM" id="SSF54695">
    <property type="entry name" value="POZ domain"/>
    <property type="match status" value="1"/>
</dbReference>
<dbReference type="Proteomes" id="UP000694427">
    <property type="component" value="Unplaced"/>
</dbReference>
<dbReference type="SMART" id="SM00612">
    <property type="entry name" value="Kelch"/>
    <property type="match status" value="6"/>
</dbReference>
<dbReference type="InterPro" id="IPR006652">
    <property type="entry name" value="Kelch_1"/>
</dbReference>
<dbReference type="Gene3D" id="3.30.710.10">
    <property type="entry name" value="Potassium Channel Kv1.1, Chain A"/>
    <property type="match status" value="1"/>
</dbReference>
<dbReference type="InterPro" id="IPR017096">
    <property type="entry name" value="BTB-kelch_protein"/>
</dbReference>
<reference evidence="4" key="2">
    <citation type="submission" date="2025-09" db="UniProtKB">
        <authorList>
            <consortium name="Ensembl"/>
        </authorList>
    </citation>
    <scope>IDENTIFICATION</scope>
</reference>
<sequence>MGFGTNGELMDGRSKVSFCSGSCHAEHILQVLNSYRRSGTFTDVVLQVDGCEFPCHRATLCASSLYFRTMFSSSFQENQQPVVKLQGISSTAMDNLLDFMYEGRLKLDEENVESVFQAADQLDVPVLSRACVQFLQERVSHANCLGLMDFASLYVLQPLQEQCQTLLYQDFQEVLQHDEFLGLPKARVLELLACERLQVTEDVLVTAALRWVHHRPDERKQELRELLERLRLPLLDPAFFTAALEADELVQECVELRPLLQEARMYRVFGREVQSERTKPRRCSGWAEVIFVIGGCDKNGFSRLSFTEKLNVSSGEWTSAAALPGYSKSEFAACELQNDIYVSGGQLNSADVWRFMPQLNHWVRVRGLIRGRWRHKMTSLCGKLYVVGGYNGRERLSSVERYSPHENSWTSVSDMLLPVSSAALSSCCGKLYIIGGAVSDHNNTDRVQCYDPVSDRWSYVSSCPFTQRSITAVTLNGSIYVTGGLLDHIYCYTPRTDSWSRAAELPVRLVRHSLSFHCVRPSSALKPLTVCVCVCVCVFQEGCGLTVCDGKVYVVGGRDEHSVAVDQIWAFDPLSGKVTEEKPLTRCLSYHGCVTVLQRL</sequence>
<dbReference type="SMART" id="SM00875">
    <property type="entry name" value="BACK"/>
    <property type="match status" value="1"/>
</dbReference>
<dbReference type="InterPro" id="IPR011333">
    <property type="entry name" value="SKP1/BTB/POZ_sf"/>
</dbReference>